<dbReference type="Proteomes" id="UP001290101">
    <property type="component" value="Unassembled WGS sequence"/>
</dbReference>
<proteinExistence type="predicted"/>
<sequence length="490" mass="55395">MADIEQDLLRPDLWELLLPAVRAARQAGREYEGRGKYVPRQSVTKYSENDVGWPQTTRDTLGSGTKDGPIDWPEMFGLDQGLLTRILVSEVSELARAVGEIGRRAIKDDELMRGVSKLAPLMELGERRGQVEFETVRRLIGTILNRADAVGAETDDALRSIYQQIERARFAKELSGDVIVPLVAVSFDTTEPIHVEGNTWIERLTQNDHRARAMPWLRQDNVSPYVAAAATHAVVLRDVRFPNRVHTIRTGRDLPPEVSVDTAQTVAEAVHIVTEKTTGYAQVLVRPDGWAESWVHDLPPLWSAWSGRAYPEELNDRRWDKKMSPVAASEAEEIARITRALKTAPKNVQIAARRCRRTTFRDDAEDMVLDVAIGIEALVGKEPDALTHRMAQRAAIALADDIPPENTYSLLKQFYSIRSKIAHGETPKRWTVRLNEQEWSATWTGLFLLRMLLRSRLLADKPWDATSLDERMLEKFQRPVGYPALESTEE</sequence>
<name>A0ABU5JP92_9ACTN</name>
<comment type="caution">
    <text evidence="1">The sequence shown here is derived from an EMBL/GenBank/DDBJ whole genome shotgun (WGS) entry which is preliminary data.</text>
</comment>
<keyword evidence="2" id="KW-1185">Reference proteome</keyword>
<gene>
    <name evidence="1" type="ORF">U2F25_34345</name>
</gene>
<evidence type="ECO:0000313" key="1">
    <source>
        <dbReference type="EMBL" id="MDZ5494469.1"/>
    </source>
</evidence>
<protein>
    <submittedName>
        <fullName evidence="1">HEPN domain-containing protein</fullName>
    </submittedName>
</protein>
<dbReference type="RefSeq" id="WP_322443933.1">
    <property type="nucleotide sequence ID" value="NZ_JAXOTQ010000077.1"/>
</dbReference>
<reference evidence="1 2" key="1">
    <citation type="submission" date="2023-12" db="EMBL/GenBank/DDBJ databases">
        <title>Micromonospora sp. nov., isolated from Atacama Desert.</title>
        <authorList>
            <person name="Carro L."/>
            <person name="Golinska P."/>
            <person name="Klenk H.-P."/>
            <person name="Goodfellow M."/>
        </authorList>
    </citation>
    <scope>NUCLEOTIDE SEQUENCE [LARGE SCALE GENOMIC DNA]</scope>
    <source>
        <strain evidence="1 2">4G53</strain>
    </source>
</reference>
<evidence type="ECO:0000313" key="2">
    <source>
        <dbReference type="Proteomes" id="UP001290101"/>
    </source>
</evidence>
<accession>A0ABU5JP92</accession>
<dbReference type="EMBL" id="JAXOTQ010000077">
    <property type="protein sequence ID" value="MDZ5494469.1"/>
    <property type="molecule type" value="Genomic_DNA"/>
</dbReference>
<organism evidence="1 2">
    <name type="scientific">Micromonospora sicca</name>
    <dbReference type="NCBI Taxonomy" id="2202420"/>
    <lineage>
        <taxon>Bacteria</taxon>
        <taxon>Bacillati</taxon>
        <taxon>Actinomycetota</taxon>
        <taxon>Actinomycetes</taxon>
        <taxon>Micromonosporales</taxon>
        <taxon>Micromonosporaceae</taxon>
        <taxon>Micromonospora</taxon>
    </lineage>
</organism>